<organism evidence="2">
    <name type="scientific">marine metagenome</name>
    <dbReference type="NCBI Taxonomy" id="408172"/>
    <lineage>
        <taxon>unclassified sequences</taxon>
        <taxon>metagenomes</taxon>
        <taxon>ecological metagenomes</taxon>
    </lineage>
</organism>
<reference evidence="2" key="1">
    <citation type="submission" date="2018-05" db="EMBL/GenBank/DDBJ databases">
        <authorList>
            <person name="Lanie J.A."/>
            <person name="Ng W.-L."/>
            <person name="Kazmierczak K.M."/>
            <person name="Andrzejewski T.M."/>
            <person name="Davidsen T.M."/>
            <person name="Wayne K.J."/>
            <person name="Tettelin H."/>
            <person name="Glass J.I."/>
            <person name="Rusch D."/>
            <person name="Podicherti R."/>
            <person name="Tsui H.-C.T."/>
            <person name="Winkler M.E."/>
        </authorList>
    </citation>
    <scope>NUCLEOTIDE SEQUENCE</scope>
</reference>
<keyword evidence="1" id="KW-0472">Membrane</keyword>
<name>A0A381V4Q8_9ZZZZ</name>
<proteinExistence type="predicted"/>
<sequence length="189" mass="22458">MQFFIRFIFIGITLSYLYPASKKHFTDQQIANMIPNYFYREHNSPNIKRIRIYGKDNEKYLHMEIDVNRNRYHGEVDFTLYAMANITQYAKIPFDKFVIIMYPAIKSEEPELLKADAGCTIDYLIHKSKTKKRWSETCFKISTDFENFVVPNFTTPSKKENSNDQFGNYIILFGILAISGFIFYFIRKK</sequence>
<evidence type="ECO:0000256" key="1">
    <source>
        <dbReference type="SAM" id="Phobius"/>
    </source>
</evidence>
<gene>
    <name evidence="2" type="ORF">METZ01_LOCUS88038</name>
</gene>
<evidence type="ECO:0000313" key="2">
    <source>
        <dbReference type="EMBL" id="SVA35184.1"/>
    </source>
</evidence>
<protein>
    <submittedName>
        <fullName evidence="2">Uncharacterized protein</fullName>
    </submittedName>
</protein>
<keyword evidence="1" id="KW-1133">Transmembrane helix</keyword>
<accession>A0A381V4Q8</accession>
<dbReference type="EMBL" id="UINC01007810">
    <property type="protein sequence ID" value="SVA35184.1"/>
    <property type="molecule type" value="Genomic_DNA"/>
</dbReference>
<feature type="transmembrane region" description="Helical" evidence="1">
    <location>
        <begin position="166"/>
        <end position="186"/>
    </location>
</feature>
<dbReference type="AlphaFoldDB" id="A0A381V4Q8"/>
<keyword evidence="1" id="KW-0812">Transmembrane</keyword>